<comment type="caution">
    <text evidence="1">The sequence shown here is derived from an EMBL/GenBank/DDBJ whole genome shotgun (WGS) entry which is preliminary data.</text>
</comment>
<dbReference type="Proteomes" id="UP000236569">
    <property type="component" value="Unassembled WGS sequence"/>
</dbReference>
<name>A0A2I9CR91_9DEIO</name>
<accession>A0A2I9CR91</accession>
<dbReference type="Pfam" id="PF24716">
    <property type="entry name" value="WapI"/>
    <property type="match status" value="1"/>
</dbReference>
<evidence type="ECO:0000313" key="2">
    <source>
        <dbReference type="Proteomes" id="UP000236569"/>
    </source>
</evidence>
<dbReference type="OrthoDB" id="1495261at2"/>
<dbReference type="AlphaFoldDB" id="A0A2I9CR91"/>
<dbReference type="RefSeq" id="WP_133161936.1">
    <property type="nucleotide sequence ID" value="NZ_BFAG01000001.1"/>
</dbReference>
<evidence type="ECO:0000313" key="1">
    <source>
        <dbReference type="EMBL" id="GBF04023.1"/>
    </source>
</evidence>
<proteinExistence type="predicted"/>
<gene>
    <name evidence="1" type="ORF">DAERI_010195</name>
</gene>
<protein>
    <submittedName>
        <fullName evidence="1">Uncharacterized protein</fullName>
    </submittedName>
</protein>
<sequence length="144" mass="16679">MDNSDFNLGPLRLKVHGYQFQESDEYWDANWVIVTAEVDLPGQACVRVEGPFLMTTELARFRDEMQMLYDRLDAEAGLWTIEPELKLRLEGKGTGAITAEIEITPNQMTQEHRFYAELDQTYLPLAIQQLNSILNRFPMRGQPR</sequence>
<dbReference type="InterPro" id="IPR056510">
    <property type="entry name" value="WapI"/>
</dbReference>
<reference evidence="2" key="1">
    <citation type="submission" date="2018-01" db="EMBL/GenBank/DDBJ databases">
        <title>Draft Genome Sequence of the Radioresistant Bacterium Deinococcus aerius TR0125, Isolated from the Higher Atmosphere above Japan.</title>
        <authorList>
            <person name="Satoh K."/>
            <person name="Arai H."/>
            <person name="Sanzen T."/>
            <person name="Kawaguchi Y."/>
            <person name="Hayashi H."/>
            <person name="Yokobori S."/>
            <person name="Yamagishi A."/>
            <person name="Oono Y."/>
            <person name="Narumi I."/>
        </authorList>
    </citation>
    <scope>NUCLEOTIDE SEQUENCE [LARGE SCALE GENOMIC DNA]</scope>
    <source>
        <strain evidence="2">TR0125</strain>
    </source>
</reference>
<organism evidence="1 2">
    <name type="scientific">Deinococcus aerius</name>
    <dbReference type="NCBI Taxonomy" id="200253"/>
    <lineage>
        <taxon>Bacteria</taxon>
        <taxon>Thermotogati</taxon>
        <taxon>Deinococcota</taxon>
        <taxon>Deinococci</taxon>
        <taxon>Deinococcales</taxon>
        <taxon>Deinococcaceae</taxon>
        <taxon>Deinococcus</taxon>
    </lineage>
</organism>
<keyword evidence="2" id="KW-1185">Reference proteome</keyword>
<dbReference type="EMBL" id="BFAG01000001">
    <property type="protein sequence ID" value="GBF04023.1"/>
    <property type="molecule type" value="Genomic_DNA"/>
</dbReference>